<feature type="compositionally biased region" description="Low complexity" evidence="1">
    <location>
        <begin position="265"/>
        <end position="276"/>
    </location>
</feature>
<feature type="region of interest" description="Disordered" evidence="1">
    <location>
        <begin position="417"/>
        <end position="443"/>
    </location>
</feature>
<feature type="region of interest" description="Disordered" evidence="1">
    <location>
        <begin position="606"/>
        <end position="649"/>
    </location>
</feature>
<feature type="domain" description="CSD" evidence="2">
    <location>
        <begin position="113"/>
        <end position="174"/>
    </location>
</feature>
<dbReference type="GO" id="GO:0003676">
    <property type="term" value="F:nucleic acid binding"/>
    <property type="evidence" value="ECO:0007669"/>
    <property type="project" value="InterPro"/>
</dbReference>
<protein>
    <recommendedName>
        <fullName evidence="2">CSD domain-containing protein</fullName>
    </recommendedName>
</protein>
<dbReference type="Gene3D" id="2.40.50.140">
    <property type="entry name" value="Nucleic acid-binding proteins"/>
    <property type="match status" value="1"/>
</dbReference>
<feature type="compositionally biased region" description="Basic and acidic residues" evidence="1">
    <location>
        <begin position="607"/>
        <end position="632"/>
    </location>
</feature>
<evidence type="ECO:0000259" key="2">
    <source>
        <dbReference type="PROSITE" id="PS51857"/>
    </source>
</evidence>
<feature type="region of interest" description="Disordered" evidence="1">
    <location>
        <begin position="251"/>
        <end position="313"/>
    </location>
</feature>
<dbReference type="AlphaFoldDB" id="A0A7S1AK93"/>
<dbReference type="PROSITE" id="PS51857">
    <property type="entry name" value="CSD_2"/>
    <property type="match status" value="1"/>
</dbReference>
<evidence type="ECO:0000256" key="1">
    <source>
        <dbReference type="SAM" id="MobiDB-lite"/>
    </source>
</evidence>
<dbReference type="EMBL" id="HBFQ01044249">
    <property type="protein sequence ID" value="CAD8856989.1"/>
    <property type="molecule type" value="Transcribed_RNA"/>
</dbReference>
<dbReference type="InterPro" id="IPR002059">
    <property type="entry name" value="CSP_DNA-bd"/>
</dbReference>
<dbReference type="InterPro" id="IPR012340">
    <property type="entry name" value="NA-bd_OB-fold"/>
</dbReference>
<gene>
    <name evidence="3" type="ORF">NSCI0253_LOCUS31341</name>
</gene>
<feature type="compositionally biased region" description="Basic and acidic residues" evidence="1">
    <location>
        <begin position="278"/>
        <end position="287"/>
    </location>
</feature>
<feature type="region of interest" description="Disordered" evidence="1">
    <location>
        <begin position="1"/>
        <end position="40"/>
    </location>
</feature>
<reference evidence="3" key="1">
    <citation type="submission" date="2021-01" db="EMBL/GenBank/DDBJ databases">
        <authorList>
            <person name="Corre E."/>
            <person name="Pelletier E."/>
            <person name="Niang G."/>
            <person name="Scheremetjew M."/>
            <person name="Finn R."/>
            <person name="Kale V."/>
            <person name="Holt S."/>
            <person name="Cochrane G."/>
            <person name="Meng A."/>
            <person name="Brown T."/>
            <person name="Cohen L."/>
        </authorList>
    </citation>
    <scope>NUCLEOTIDE SEQUENCE</scope>
</reference>
<name>A0A7S1AK93_NOCSC</name>
<dbReference type="InterPro" id="IPR011129">
    <property type="entry name" value="CSD"/>
</dbReference>
<feature type="compositionally biased region" description="Polar residues" evidence="1">
    <location>
        <begin position="288"/>
        <end position="304"/>
    </location>
</feature>
<sequence length="649" mass="70286">MAPDAFFEEDARPPELPLVDHSVDAGLEHKDQSNGTPVSDKIRAVEELKAALQKAAQKPVRRPESEALFTLCMCVQRLAKEDEVYRELLQSGCLPGLGRWLLPSREKSDKRNRVSGRVKSYNTKKGFGFVDFGGRDIFILNRHLIGRCGLVAGETVEFELVMDEGRPQARRVKVTASPPFRAPVAQPVSDHASVNPLSAMKQAMAVANSLPSAHEMTLAMAAAAAAVPTTFPTAKDKGDDDIFQKIREAQSQALSEKRQPPKDWQQPPQVPTTMPVRSVDERARNDVQTEATARHSNGSNTQNVPAKEQPGVVDVSTAVSQPDAPTNQALQKSASEALRRFQLPQSDIVLPVGTGWAAPPARPIMPMMVPGVMPGVPPVQQTLGFKAPSEQVRPPHLDTAGGTSRAVAPKGTPLEHFAKAPPQATKNSQSAEPLAVGDRPSPDGHAGVRWRVLHSDKFQDVIVRETIEVSSREVRRVCPGEEVLQRGGSVRVSSGLVRMPIEPSGWVTMHARHIGGPSFLEEVSRPAAAPPGSQGAKATAPAEPSKDDPWSRVADPWLQIGASGKDGSMGEAYSREQLLSARLWCGSPNPLDPAIQMLHVPTAEVAVQERREREPRVRERQEAERHSTEAEARVSAPPDGEAKANCPTQ</sequence>
<organism evidence="3">
    <name type="scientific">Noctiluca scintillans</name>
    <name type="common">Sea sparkle</name>
    <name type="synonym">Red tide dinoflagellate</name>
    <dbReference type="NCBI Taxonomy" id="2966"/>
    <lineage>
        <taxon>Eukaryota</taxon>
        <taxon>Sar</taxon>
        <taxon>Alveolata</taxon>
        <taxon>Dinophyceae</taxon>
        <taxon>Noctilucales</taxon>
        <taxon>Noctilucaceae</taxon>
        <taxon>Noctiluca</taxon>
    </lineage>
</organism>
<feature type="region of interest" description="Disordered" evidence="1">
    <location>
        <begin position="523"/>
        <end position="552"/>
    </location>
</feature>
<accession>A0A7S1AK93</accession>
<dbReference type="SMART" id="SM00357">
    <property type="entry name" value="CSP"/>
    <property type="match status" value="1"/>
</dbReference>
<evidence type="ECO:0000313" key="3">
    <source>
        <dbReference type="EMBL" id="CAD8856989.1"/>
    </source>
</evidence>
<dbReference type="SUPFAM" id="SSF50249">
    <property type="entry name" value="Nucleic acid-binding proteins"/>
    <property type="match status" value="1"/>
</dbReference>
<feature type="compositionally biased region" description="Basic and acidic residues" evidence="1">
    <location>
        <begin position="21"/>
        <end position="32"/>
    </location>
</feature>
<proteinExistence type="predicted"/>
<dbReference type="Pfam" id="PF00313">
    <property type="entry name" value="CSD"/>
    <property type="match status" value="1"/>
</dbReference>